<keyword evidence="1" id="KW-0732">Signal</keyword>
<evidence type="ECO:0000313" key="4">
    <source>
        <dbReference type="Proteomes" id="UP000199312"/>
    </source>
</evidence>
<gene>
    <name evidence="3" type="ORF">SAMN04488006_2162</name>
</gene>
<dbReference type="STRING" id="593133.SAMN04488006_2162"/>
<evidence type="ECO:0000256" key="1">
    <source>
        <dbReference type="SAM" id="SignalP"/>
    </source>
</evidence>
<keyword evidence="4" id="KW-1185">Reference proteome</keyword>
<dbReference type="AlphaFoldDB" id="A0A1I6R3W3"/>
<reference evidence="4" key="1">
    <citation type="submission" date="2016-10" db="EMBL/GenBank/DDBJ databases">
        <authorList>
            <person name="Varghese N."/>
            <person name="Submissions S."/>
        </authorList>
    </citation>
    <scope>NUCLEOTIDE SEQUENCE [LARGE SCALE GENOMIC DNA]</scope>
    <source>
        <strain evidence="4">DSM 24450</strain>
    </source>
</reference>
<evidence type="ECO:0000259" key="2">
    <source>
        <dbReference type="Pfam" id="PF10988"/>
    </source>
</evidence>
<dbReference type="Proteomes" id="UP000199312">
    <property type="component" value="Unassembled WGS sequence"/>
</dbReference>
<protein>
    <recommendedName>
        <fullName evidence="2">Putative auto-transporter adhesin head GIN domain-containing protein</fullName>
    </recommendedName>
</protein>
<evidence type="ECO:0000313" key="3">
    <source>
        <dbReference type="EMBL" id="SFS59395.1"/>
    </source>
</evidence>
<dbReference type="RefSeq" id="WP_090226043.1">
    <property type="nucleotide sequence ID" value="NZ_FOZP01000005.1"/>
</dbReference>
<feature type="domain" description="Putative auto-transporter adhesin head GIN" evidence="2">
    <location>
        <begin position="41"/>
        <end position="164"/>
    </location>
</feature>
<dbReference type="Gene3D" id="2.160.20.120">
    <property type="match status" value="1"/>
</dbReference>
<name>A0A1I6R3W3_9FLAO</name>
<feature type="chain" id="PRO_5011757114" description="Putative auto-transporter adhesin head GIN domain-containing protein" evidence="1">
    <location>
        <begin position="20"/>
        <end position="274"/>
    </location>
</feature>
<sequence length="274" mass="30403">MKKIVLLLILAVCVTNVFAQKKEKLKGNKIVTDVFNTLEGFNAIDIGDNLKVTISQAANNGYHLMADENLVSDINFQVIDSVLKIYTTSNIVSKKKLEIDLTVKNISNVTLRNDAELLCSSKIYAKNLTFAAFDDASFKLDLKADNSYFRLAKSVSGEINLTGEKAIVMLDENAFMKGNVVLDELELKMVDRSDLNLSGEVTELKFTGTNSGTLKGKDLKTTNSNVTISESSNIYIYTSKLLNIYAKDKSKIYVYGEPEIKVEGLNDKAEIIKR</sequence>
<dbReference type="EMBL" id="FOZP01000005">
    <property type="protein sequence ID" value="SFS59395.1"/>
    <property type="molecule type" value="Genomic_DNA"/>
</dbReference>
<accession>A0A1I6R3W3</accession>
<organism evidence="3 4">
    <name type="scientific">Lutibacter maritimus</name>
    <dbReference type="NCBI Taxonomy" id="593133"/>
    <lineage>
        <taxon>Bacteria</taxon>
        <taxon>Pseudomonadati</taxon>
        <taxon>Bacteroidota</taxon>
        <taxon>Flavobacteriia</taxon>
        <taxon>Flavobacteriales</taxon>
        <taxon>Flavobacteriaceae</taxon>
        <taxon>Lutibacter</taxon>
    </lineage>
</organism>
<dbReference type="OrthoDB" id="1419485at2"/>
<feature type="signal peptide" evidence="1">
    <location>
        <begin position="1"/>
        <end position="19"/>
    </location>
</feature>
<dbReference type="Pfam" id="PF10988">
    <property type="entry name" value="DUF2807"/>
    <property type="match status" value="1"/>
</dbReference>
<dbReference type="InterPro" id="IPR021255">
    <property type="entry name" value="DUF2807"/>
</dbReference>
<proteinExistence type="predicted"/>